<evidence type="ECO:0000313" key="5">
    <source>
        <dbReference type="Proteomes" id="UP000248863"/>
    </source>
</evidence>
<dbReference type="PROSITE" id="PS51186">
    <property type="entry name" value="GNAT"/>
    <property type="match status" value="1"/>
</dbReference>
<dbReference type="AlphaFoldDB" id="A0A327KNK8"/>
<dbReference type="PANTHER" id="PTHR43877:SF1">
    <property type="entry name" value="ACETYLTRANSFERASE"/>
    <property type="match status" value="1"/>
</dbReference>
<feature type="domain" description="N-acetyltransferase" evidence="3">
    <location>
        <begin position="32"/>
        <end position="206"/>
    </location>
</feature>
<evidence type="ECO:0000256" key="2">
    <source>
        <dbReference type="ARBA" id="ARBA00023315"/>
    </source>
</evidence>
<keyword evidence="5" id="KW-1185">Reference proteome</keyword>
<dbReference type="InterPro" id="IPR000182">
    <property type="entry name" value="GNAT_dom"/>
</dbReference>
<dbReference type="GO" id="GO:0016747">
    <property type="term" value="F:acyltransferase activity, transferring groups other than amino-acyl groups"/>
    <property type="evidence" value="ECO:0007669"/>
    <property type="project" value="InterPro"/>
</dbReference>
<evidence type="ECO:0000256" key="1">
    <source>
        <dbReference type="ARBA" id="ARBA00022679"/>
    </source>
</evidence>
<dbReference type="InterPro" id="IPR016181">
    <property type="entry name" value="Acyl_CoA_acyltransferase"/>
</dbReference>
<protein>
    <recommendedName>
        <fullName evidence="3">N-acetyltransferase domain-containing protein</fullName>
    </recommendedName>
</protein>
<keyword evidence="1" id="KW-0808">Transferase</keyword>
<dbReference type="InterPro" id="IPR050832">
    <property type="entry name" value="Bact_Acetyltransf"/>
</dbReference>
<gene>
    <name evidence="4" type="ORF">CH338_09065</name>
</gene>
<dbReference type="EMBL" id="NPEU01000072">
    <property type="protein sequence ID" value="RAI39564.1"/>
    <property type="molecule type" value="Genomic_DNA"/>
</dbReference>
<dbReference type="OrthoDB" id="118465at2"/>
<dbReference type="Pfam" id="PF13508">
    <property type="entry name" value="Acetyltransf_7"/>
    <property type="match status" value="1"/>
</dbReference>
<comment type="caution">
    <text evidence="4">The sequence shown here is derived from an EMBL/GenBank/DDBJ whole genome shotgun (WGS) entry which is preliminary data.</text>
</comment>
<dbReference type="Gene3D" id="3.40.630.30">
    <property type="match status" value="1"/>
</dbReference>
<proteinExistence type="predicted"/>
<evidence type="ECO:0000259" key="3">
    <source>
        <dbReference type="PROSITE" id="PS51186"/>
    </source>
</evidence>
<accession>A0A327KNK8</accession>
<sequence length="206" mass="21355">MRGITAFVIGNGCGSARPPTPRGSLVMSADALTIRPATPADSTGLDELLAASYATLLAGHYDAETLSRALAPMSRANPRLIDSGTYYVAEICGTATEASAAQPAARLVACGGWTAEQPGTGTAAPGEAHIRHFATRPDWIGRGVGTRLLAHCINEAAALGRTTLTCFSTLNAAPFYRRSGFVTLGPLDVTLTPGVIFPAILMRRTG</sequence>
<keyword evidence="2" id="KW-0012">Acyltransferase</keyword>
<organism evidence="4 5">
    <name type="scientific">Rhodoplanes elegans</name>
    <dbReference type="NCBI Taxonomy" id="29408"/>
    <lineage>
        <taxon>Bacteria</taxon>
        <taxon>Pseudomonadati</taxon>
        <taxon>Pseudomonadota</taxon>
        <taxon>Alphaproteobacteria</taxon>
        <taxon>Hyphomicrobiales</taxon>
        <taxon>Nitrobacteraceae</taxon>
        <taxon>Rhodoplanes</taxon>
    </lineage>
</organism>
<dbReference type="Proteomes" id="UP000248863">
    <property type="component" value="Unassembled WGS sequence"/>
</dbReference>
<dbReference type="PANTHER" id="PTHR43877">
    <property type="entry name" value="AMINOALKYLPHOSPHONATE N-ACETYLTRANSFERASE-RELATED-RELATED"/>
    <property type="match status" value="1"/>
</dbReference>
<dbReference type="SUPFAM" id="SSF55729">
    <property type="entry name" value="Acyl-CoA N-acyltransferases (Nat)"/>
    <property type="match status" value="1"/>
</dbReference>
<dbReference type="CDD" id="cd04301">
    <property type="entry name" value="NAT_SF"/>
    <property type="match status" value="1"/>
</dbReference>
<name>A0A327KNK8_9BRAD</name>
<evidence type="ECO:0000313" key="4">
    <source>
        <dbReference type="EMBL" id="RAI39564.1"/>
    </source>
</evidence>
<reference evidence="4 5" key="1">
    <citation type="submission" date="2017-07" db="EMBL/GenBank/DDBJ databases">
        <title>Draft Genome Sequences of Select Purple Nonsulfur Bacteria.</title>
        <authorList>
            <person name="Lasarre B."/>
            <person name="Mckinlay J.B."/>
        </authorList>
    </citation>
    <scope>NUCLEOTIDE SEQUENCE [LARGE SCALE GENOMIC DNA]</scope>
    <source>
        <strain evidence="4 5">DSM 11907</strain>
    </source>
</reference>